<keyword evidence="2" id="KW-0472">Membrane</keyword>
<evidence type="ECO:0000256" key="1">
    <source>
        <dbReference type="SAM" id="MobiDB-lite"/>
    </source>
</evidence>
<sequence length="199" mass="20028">MIRRARLLSVLAILAAGAVGVMSSTQVWLDVVLADGASEPLTVSGADAVAVLTPLSLAALALGAALSVVGLVLRYAFGVITLAIAATLLVLTWRVAADQPVDAVTSAVTAATGITGAAAIADLVVSITATPWPAVALAAWVVLAAAGVFVLATARRWGIGDRRYRTDAAPAAPAGGAASRPHDAIDSWDELSRGEDPTE</sequence>
<dbReference type="Proteomes" id="UP000537775">
    <property type="component" value="Unassembled WGS sequence"/>
</dbReference>
<dbReference type="AlphaFoldDB" id="A0A7X0KV49"/>
<reference evidence="3 4" key="1">
    <citation type="submission" date="2020-08" db="EMBL/GenBank/DDBJ databases">
        <title>Sequencing the genomes of 1000 actinobacteria strains.</title>
        <authorList>
            <person name="Klenk H.-P."/>
        </authorList>
    </citation>
    <scope>NUCLEOTIDE SEQUENCE [LARGE SCALE GENOMIC DNA]</scope>
    <source>
        <strain evidence="3 4">DSM 12511</strain>
    </source>
</reference>
<dbReference type="InterPro" id="IPR019051">
    <property type="entry name" value="Trp_biosyn_TM_oprn/chp"/>
</dbReference>
<feature type="transmembrane region" description="Helical" evidence="2">
    <location>
        <begin position="132"/>
        <end position="154"/>
    </location>
</feature>
<dbReference type="RefSeq" id="WP_184750983.1">
    <property type="nucleotide sequence ID" value="NZ_BAAAJR010000005.1"/>
</dbReference>
<keyword evidence="2" id="KW-1133">Transmembrane helix</keyword>
<dbReference type="Pfam" id="PF09534">
    <property type="entry name" value="Trp_oprn_chp"/>
    <property type="match status" value="1"/>
</dbReference>
<feature type="compositionally biased region" description="Low complexity" evidence="1">
    <location>
        <begin position="169"/>
        <end position="178"/>
    </location>
</feature>
<evidence type="ECO:0000313" key="3">
    <source>
        <dbReference type="EMBL" id="MBB6391860.1"/>
    </source>
</evidence>
<keyword evidence="4" id="KW-1185">Reference proteome</keyword>
<dbReference type="EMBL" id="JACHML010000001">
    <property type="protein sequence ID" value="MBB6391860.1"/>
    <property type="molecule type" value="Genomic_DNA"/>
</dbReference>
<name>A0A7X0KV49_9MICO</name>
<gene>
    <name evidence="3" type="ORF">HD594_002173</name>
</gene>
<keyword evidence="2" id="KW-0812">Transmembrane</keyword>
<accession>A0A7X0KV49</accession>
<comment type="caution">
    <text evidence="3">The sequence shown here is derived from an EMBL/GenBank/DDBJ whole genome shotgun (WGS) entry which is preliminary data.</text>
</comment>
<feature type="transmembrane region" description="Helical" evidence="2">
    <location>
        <begin position="75"/>
        <end position="96"/>
    </location>
</feature>
<proteinExistence type="predicted"/>
<feature type="region of interest" description="Disordered" evidence="1">
    <location>
        <begin position="169"/>
        <end position="199"/>
    </location>
</feature>
<organism evidence="3 4">
    <name type="scientific">Microbacterium thalassium</name>
    <dbReference type="NCBI Taxonomy" id="362649"/>
    <lineage>
        <taxon>Bacteria</taxon>
        <taxon>Bacillati</taxon>
        <taxon>Actinomycetota</taxon>
        <taxon>Actinomycetes</taxon>
        <taxon>Micrococcales</taxon>
        <taxon>Microbacteriaceae</taxon>
        <taxon>Microbacterium</taxon>
    </lineage>
</organism>
<feature type="compositionally biased region" description="Basic and acidic residues" evidence="1">
    <location>
        <begin position="180"/>
        <end position="199"/>
    </location>
</feature>
<evidence type="ECO:0000313" key="4">
    <source>
        <dbReference type="Proteomes" id="UP000537775"/>
    </source>
</evidence>
<feature type="transmembrane region" description="Helical" evidence="2">
    <location>
        <begin position="47"/>
        <end position="68"/>
    </location>
</feature>
<protein>
    <submittedName>
        <fullName evidence="3">Putative membrane protein (TIGR02234 family)</fullName>
    </submittedName>
</protein>
<evidence type="ECO:0000256" key="2">
    <source>
        <dbReference type="SAM" id="Phobius"/>
    </source>
</evidence>